<dbReference type="AlphaFoldDB" id="A0A8H5G997"/>
<feature type="signal peptide" evidence="3">
    <location>
        <begin position="1"/>
        <end position="18"/>
    </location>
</feature>
<dbReference type="Gene3D" id="3.40.50.1820">
    <property type="entry name" value="alpha/beta hydrolase"/>
    <property type="match status" value="1"/>
</dbReference>
<dbReference type="InterPro" id="IPR050309">
    <property type="entry name" value="Type-B_Carboxylest/Lipase"/>
</dbReference>
<feature type="domain" description="Carboxylesterase type B" evidence="4">
    <location>
        <begin position="23"/>
        <end position="506"/>
    </location>
</feature>
<proteinExistence type="inferred from homology"/>
<dbReference type="SUPFAM" id="SSF53474">
    <property type="entry name" value="alpha/beta-Hydrolases"/>
    <property type="match status" value="1"/>
</dbReference>
<organism evidence="5 6">
    <name type="scientific">Leucocoprinus leucothites</name>
    <dbReference type="NCBI Taxonomy" id="201217"/>
    <lineage>
        <taxon>Eukaryota</taxon>
        <taxon>Fungi</taxon>
        <taxon>Dikarya</taxon>
        <taxon>Basidiomycota</taxon>
        <taxon>Agaricomycotina</taxon>
        <taxon>Agaricomycetes</taxon>
        <taxon>Agaricomycetidae</taxon>
        <taxon>Agaricales</taxon>
        <taxon>Agaricineae</taxon>
        <taxon>Agaricaceae</taxon>
        <taxon>Leucocoprinus</taxon>
    </lineage>
</organism>
<evidence type="ECO:0000259" key="4">
    <source>
        <dbReference type="Pfam" id="PF00135"/>
    </source>
</evidence>
<dbReference type="OrthoDB" id="408631at2759"/>
<dbReference type="InterPro" id="IPR019826">
    <property type="entry name" value="Carboxylesterase_B_AS"/>
</dbReference>
<dbReference type="Pfam" id="PF00135">
    <property type="entry name" value="COesterase"/>
    <property type="match status" value="1"/>
</dbReference>
<protein>
    <recommendedName>
        <fullName evidence="3">Carboxylic ester hydrolase</fullName>
        <ecNumber evidence="3">3.1.1.-</ecNumber>
    </recommendedName>
</protein>
<name>A0A8H5G997_9AGAR</name>
<keyword evidence="6" id="KW-1185">Reference proteome</keyword>
<dbReference type="Proteomes" id="UP000559027">
    <property type="component" value="Unassembled WGS sequence"/>
</dbReference>
<feature type="chain" id="PRO_5034277980" description="Carboxylic ester hydrolase" evidence="3">
    <location>
        <begin position="19"/>
        <end position="538"/>
    </location>
</feature>
<gene>
    <name evidence="5" type="ORF">D9756_005138</name>
</gene>
<evidence type="ECO:0000313" key="6">
    <source>
        <dbReference type="Proteomes" id="UP000559027"/>
    </source>
</evidence>
<keyword evidence="2 3" id="KW-0378">Hydrolase</keyword>
<evidence type="ECO:0000256" key="2">
    <source>
        <dbReference type="ARBA" id="ARBA00022801"/>
    </source>
</evidence>
<dbReference type="PANTHER" id="PTHR11559">
    <property type="entry name" value="CARBOXYLESTERASE"/>
    <property type="match status" value="1"/>
</dbReference>
<dbReference type="EMBL" id="JAACJO010000003">
    <property type="protein sequence ID" value="KAF5360646.1"/>
    <property type="molecule type" value="Genomic_DNA"/>
</dbReference>
<sequence length="538" mass="58884">MRSLLVYSVLATLAVTFAARPTTVVDLGYAKYQGTVNKASGNIEFLGIRYAAPPTGSLRWREPQPPQATPGVQMADSFPNTCWLGVFGTQPESPFLHPSSHARRQIPGAPPPSEDCLFLNVATPASGKGDLPVVVWIHGGGYVTGSSFMFDGDDLIRQTGGNAVVVIIQYRLDIFGFLSGQKTHDEGVLNAGLLDQQFALHLIYYQISKFGGDPGKVTIWGQSAGAGSVLQHLVANDGNTQPPLFRGAITSSTFLPSQYAFNHRIPEQIFMEVVNQSGCSSASNALDCLRQVDVNVLNQVSLGVSDSVFFGTGAFVPVVDGKLITKRPIELIREGKLNAEFYLAVTNSFEGWYPGFVDNRTADTVQTPEYLANLFPELTQEQIDAGTAQYVDQGTPFDQARAIMGESIFICPTYYLLRAFKGRGFKGEFAIPPGLHGDDIVYYFPTAIAGVTPPFNNSEFIDNFSQSFMNFVLAQDPNVKWDSSNTMPEWSRWTEEGRAEMVFNKTEGDKPVFHTVETTADLLRRCDFWHSVGSSTGQ</sequence>
<reference evidence="5 6" key="1">
    <citation type="journal article" date="2020" name="ISME J.">
        <title>Uncovering the hidden diversity of litter-decomposition mechanisms in mushroom-forming fungi.</title>
        <authorList>
            <person name="Floudas D."/>
            <person name="Bentzer J."/>
            <person name="Ahren D."/>
            <person name="Johansson T."/>
            <person name="Persson P."/>
            <person name="Tunlid A."/>
        </authorList>
    </citation>
    <scope>NUCLEOTIDE SEQUENCE [LARGE SCALE GENOMIC DNA]</scope>
    <source>
        <strain evidence="5 6">CBS 146.42</strain>
    </source>
</reference>
<evidence type="ECO:0000313" key="5">
    <source>
        <dbReference type="EMBL" id="KAF5360646.1"/>
    </source>
</evidence>
<dbReference type="InterPro" id="IPR002018">
    <property type="entry name" value="CarbesteraseB"/>
</dbReference>
<dbReference type="PROSITE" id="PS00122">
    <property type="entry name" value="CARBOXYLESTERASE_B_1"/>
    <property type="match status" value="1"/>
</dbReference>
<comment type="caution">
    <text evidence="5">The sequence shown here is derived from an EMBL/GenBank/DDBJ whole genome shotgun (WGS) entry which is preliminary data.</text>
</comment>
<accession>A0A8H5G997</accession>
<comment type="similarity">
    <text evidence="1 3">Belongs to the type-B carboxylesterase/lipase family.</text>
</comment>
<dbReference type="InterPro" id="IPR029058">
    <property type="entry name" value="AB_hydrolase_fold"/>
</dbReference>
<evidence type="ECO:0000256" key="3">
    <source>
        <dbReference type="RuleBase" id="RU361235"/>
    </source>
</evidence>
<dbReference type="EC" id="3.1.1.-" evidence="3"/>
<keyword evidence="3" id="KW-0732">Signal</keyword>
<dbReference type="GO" id="GO:0016787">
    <property type="term" value="F:hydrolase activity"/>
    <property type="evidence" value="ECO:0007669"/>
    <property type="project" value="UniProtKB-KW"/>
</dbReference>
<evidence type="ECO:0000256" key="1">
    <source>
        <dbReference type="ARBA" id="ARBA00005964"/>
    </source>
</evidence>